<keyword evidence="6" id="KW-0732">Signal</keyword>
<comment type="similarity">
    <text evidence="1 6">Belongs to the peptidase S10 family.</text>
</comment>
<dbReference type="Proteomes" id="UP001175228">
    <property type="component" value="Unassembled WGS sequence"/>
</dbReference>
<evidence type="ECO:0000256" key="2">
    <source>
        <dbReference type="ARBA" id="ARBA00022645"/>
    </source>
</evidence>
<dbReference type="AlphaFoldDB" id="A0AA39QGQ1"/>
<keyword evidence="4 6" id="KW-0378">Hydrolase</keyword>
<dbReference type="PANTHER" id="PTHR11802:SF479">
    <property type="entry name" value="CARBOXYPEPTIDASE"/>
    <property type="match status" value="1"/>
</dbReference>
<dbReference type="EC" id="3.4.16.-" evidence="6"/>
<feature type="chain" id="PRO_5041483124" description="Carboxypeptidase" evidence="6">
    <location>
        <begin position="23"/>
        <end position="665"/>
    </location>
</feature>
<dbReference type="InterPro" id="IPR029058">
    <property type="entry name" value="AB_hydrolase_fold"/>
</dbReference>
<dbReference type="GO" id="GO:0006508">
    <property type="term" value="P:proteolysis"/>
    <property type="evidence" value="ECO:0007669"/>
    <property type="project" value="UniProtKB-KW"/>
</dbReference>
<name>A0AA39QGQ1_9AGAR</name>
<keyword evidence="5" id="KW-0325">Glycoprotein</keyword>
<dbReference type="EMBL" id="JAUEPU010000006">
    <property type="protein sequence ID" value="KAK0501364.1"/>
    <property type="molecule type" value="Genomic_DNA"/>
</dbReference>
<evidence type="ECO:0000313" key="7">
    <source>
        <dbReference type="EMBL" id="KAK0501364.1"/>
    </source>
</evidence>
<evidence type="ECO:0000256" key="4">
    <source>
        <dbReference type="ARBA" id="ARBA00022801"/>
    </source>
</evidence>
<keyword evidence="8" id="KW-1185">Reference proteome</keyword>
<dbReference type="SUPFAM" id="SSF53474">
    <property type="entry name" value="alpha/beta-Hydrolases"/>
    <property type="match status" value="1"/>
</dbReference>
<keyword evidence="3 6" id="KW-0645">Protease</keyword>
<proteinExistence type="inferred from homology"/>
<dbReference type="InterPro" id="IPR018202">
    <property type="entry name" value="Ser_caboxypep_ser_AS"/>
</dbReference>
<organism evidence="7 8">
    <name type="scientific">Armillaria luteobubalina</name>
    <dbReference type="NCBI Taxonomy" id="153913"/>
    <lineage>
        <taxon>Eukaryota</taxon>
        <taxon>Fungi</taxon>
        <taxon>Dikarya</taxon>
        <taxon>Basidiomycota</taxon>
        <taxon>Agaricomycotina</taxon>
        <taxon>Agaricomycetes</taxon>
        <taxon>Agaricomycetidae</taxon>
        <taxon>Agaricales</taxon>
        <taxon>Marasmiineae</taxon>
        <taxon>Physalacriaceae</taxon>
        <taxon>Armillaria</taxon>
    </lineage>
</organism>
<feature type="signal peptide" evidence="6">
    <location>
        <begin position="1"/>
        <end position="22"/>
    </location>
</feature>
<dbReference type="InterPro" id="IPR001563">
    <property type="entry name" value="Peptidase_S10"/>
</dbReference>
<evidence type="ECO:0000256" key="5">
    <source>
        <dbReference type="ARBA" id="ARBA00023180"/>
    </source>
</evidence>
<dbReference type="PROSITE" id="PS00131">
    <property type="entry name" value="CARBOXYPEPT_SER_SER"/>
    <property type="match status" value="1"/>
</dbReference>
<dbReference type="GO" id="GO:0004185">
    <property type="term" value="F:serine-type carboxypeptidase activity"/>
    <property type="evidence" value="ECO:0007669"/>
    <property type="project" value="UniProtKB-UniRule"/>
</dbReference>
<reference evidence="7" key="1">
    <citation type="submission" date="2023-06" db="EMBL/GenBank/DDBJ databases">
        <authorList>
            <consortium name="Lawrence Berkeley National Laboratory"/>
            <person name="Ahrendt S."/>
            <person name="Sahu N."/>
            <person name="Indic B."/>
            <person name="Wong-Bajracharya J."/>
            <person name="Merenyi Z."/>
            <person name="Ke H.-M."/>
            <person name="Monk M."/>
            <person name="Kocsube S."/>
            <person name="Drula E."/>
            <person name="Lipzen A."/>
            <person name="Balint B."/>
            <person name="Henrissat B."/>
            <person name="Andreopoulos B."/>
            <person name="Martin F.M."/>
            <person name="Harder C.B."/>
            <person name="Rigling D."/>
            <person name="Ford K.L."/>
            <person name="Foster G.D."/>
            <person name="Pangilinan J."/>
            <person name="Papanicolaou A."/>
            <person name="Barry K."/>
            <person name="LaButti K."/>
            <person name="Viragh M."/>
            <person name="Koriabine M."/>
            <person name="Yan M."/>
            <person name="Riley R."/>
            <person name="Champramary S."/>
            <person name="Plett K.L."/>
            <person name="Tsai I.J."/>
            <person name="Slot J."/>
            <person name="Sipos G."/>
            <person name="Plett J."/>
            <person name="Nagy L.G."/>
            <person name="Grigoriev I.V."/>
        </authorList>
    </citation>
    <scope>NUCLEOTIDE SEQUENCE</scope>
    <source>
        <strain evidence="7">HWK02</strain>
    </source>
</reference>
<accession>A0AA39QGQ1</accession>
<sequence length="665" mass="72830">MSMIRRVAIALALASPFAKVLADTLPSSYPHVYSNEPTTDLGPDWQKYFEVTEPLPNVTFDVSRSFAGNIGVQREGHPNNTLFFWAFEKEEGSLTADANGSSTEPWGIWLNGGPGSSSMYGLLFGNGPINIGGDYSASKNNYTWANVADYVWIDQPVGVGFATADADGYVTDEEQVGEDFMGFLGNFVKVFPSLATRPLYITGESYAGVYIPYIMKTYFSMSNPPVNLAGVGIGNGAITSGQVFELLPALDTIQTYPQLIGYDPEVYKYFEEQSKLCGYDVNLTYPQGGIIPSISLILPTDRDVVFLLSEMRMRSFKSQLLSKLSARADEVDTLSRRDQAIRREEWKRDLTGRPSNGTIDPWYGCLLLDEFIDYALNYTYPWSKPRLICLLIIINSQFSDVSQMFNVYNVQDALNPEVTTDATVFLNDNQTRTALHAPTSKDWALSFEDTFGQSGLVDPSEPMVFLTELATNATAQNITIVLYSGNDDSLITHRGTEIAIQNTTFGGIQGFTRKPSTPWYNESGSFAGIVHQERGWKYVLVSGAGHLVTTDAPNEAFVLARDFIFGNNETGLVDGDRVVGGEESTLAIDILPGGDEIYYGAGATQSTYVFASATRSAWEAFIQTATAAAGVTLNSQNGGYSIQQLGSASTFGWAVSIITILCWMI</sequence>
<evidence type="ECO:0000256" key="6">
    <source>
        <dbReference type="RuleBase" id="RU361156"/>
    </source>
</evidence>
<protein>
    <recommendedName>
        <fullName evidence="6">Carboxypeptidase</fullName>
        <ecNumber evidence="6">3.4.16.-</ecNumber>
    </recommendedName>
</protein>
<evidence type="ECO:0000256" key="1">
    <source>
        <dbReference type="ARBA" id="ARBA00009431"/>
    </source>
</evidence>
<dbReference type="PRINTS" id="PR00724">
    <property type="entry name" value="CRBOXYPTASEC"/>
</dbReference>
<gene>
    <name evidence="7" type="ORF">EDD18DRAFT_733426</name>
</gene>
<dbReference type="Pfam" id="PF00450">
    <property type="entry name" value="Peptidase_S10"/>
    <property type="match status" value="2"/>
</dbReference>
<keyword evidence="2 6" id="KW-0121">Carboxypeptidase</keyword>
<dbReference type="Gene3D" id="3.40.50.1820">
    <property type="entry name" value="alpha/beta hydrolase"/>
    <property type="match status" value="1"/>
</dbReference>
<dbReference type="PANTHER" id="PTHR11802">
    <property type="entry name" value="SERINE PROTEASE FAMILY S10 SERINE CARBOXYPEPTIDASE"/>
    <property type="match status" value="1"/>
</dbReference>
<evidence type="ECO:0000256" key="3">
    <source>
        <dbReference type="ARBA" id="ARBA00022670"/>
    </source>
</evidence>
<evidence type="ECO:0000313" key="8">
    <source>
        <dbReference type="Proteomes" id="UP001175228"/>
    </source>
</evidence>
<comment type="caution">
    <text evidence="7">The sequence shown here is derived from an EMBL/GenBank/DDBJ whole genome shotgun (WGS) entry which is preliminary data.</text>
</comment>